<evidence type="ECO:0000313" key="2">
    <source>
        <dbReference type="Proteomes" id="UP000225277"/>
    </source>
</evidence>
<sequence>MEPSTISMSYGPRPDSQDAIRQAEEFFHATSSKGDCLAKFDNRMTMTVELQRRCGSLINLVDFHLSSNATMKNENISSCLRQHRQKLEDMLPPCRLMKLPAEIRDMIFAFAVTEWVVASGRGAQIGTPPRTMRVLEQSAIRIDRLNKPAPPAIILVSRQARAETLQLYYELNVFECWRPFNYWSVGWSCSTFIYWLGSLGGKIGWLRHIVLLYKSQEELAEYDIGTALRENGFDLHAQVSHRCELSEYEMSYEAMGLPRQFGRQRR</sequence>
<dbReference type="PANTHER" id="PTHR42085:SF2">
    <property type="entry name" value="F-BOX DOMAIN-CONTAINING PROTEIN"/>
    <property type="match status" value="1"/>
</dbReference>
<accession>A0A2D3USA1</accession>
<evidence type="ECO:0000313" key="1">
    <source>
        <dbReference type="EMBL" id="CZT14477.1"/>
    </source>
</evidence>
<keyword evidence="2" id="KW-1185">Reference proteome</keyword>
<dbReference type="OrthoDB" id="72726at2759"/>
<evidence type="ECO:0008006" key="3">
    <source>
        <dbReference type="Google" id="ProtNLM"/>
    </source>
</evidence>
<dbReference type="InterPro" id="IPR038883">
    <property type="entry name" value="AN11006-like"/>
</dbReference>
<name>A0A2D3USA1_9PEZI</name>
<dbReference type="AlphaFoldDB" id="A0A2D3USA1"/>
<proteinExistence type="predicted"/>
<protein>
    <recommendedName>
        <fullName evidence="3">F-box domain-containing protein</fullName>
    </recommendedName>
</protein>
<dbReference type="EMBL" id="FJUY01000001">
    <property type="protein sequence ID" value="CZT14477.1"/>
    <property type="molecule type" value="Genomic_DNA"/>
</dbReference>
<organism evidence="1 2">
    <name type="scientific">Ramularia collo-cygni</name>
    <dbReference type="NCBI Taxonomy" id="112498"/>
    <lineage>
        <taxon>Eukaryota</taxon>
        <taxon>Fungi</taxon>
        <taxon>Dikarya</taxon>
        <taxon>Ascomycota</taxon>
        <taxon>Pezizomycotina</taxon>
        <taxon>Dothideomycetes</taxon>
        <taxon>Dothideomycetidae</taxon>
        <taxon>Mycosphaerellales</taxon>
        <taxon>Mycosphaerellaceae</taxon>
        <taxon>Ramularia</taxon>
    </lineage>
</organism>
<gene>
    <name evidence="1" type="ORF">RCC_00456</name>
</gene>
<reference evidence="1 2" key="1">
    <citation type="submission" date="2016-03" db="EMBL/GenBank/DDBJ databases">
        <authorList>
            <person name="Ploux O."/>
        </authorList>
    </citation>
    <scope>NUCLEOTIDE SEQUENCE [LARGE SCALE GENOMIC DNA]</scope>
    <source>
        <strain evidence="1 2">URUG2</strain>
    </source>
</reference>
<dbReference type="RefSeq" id="XP_023621374.1">
    <property type="nucleotide sequence ID" value="XM_023765606.1"/>
</dbReference>
<dbReference type="GeneID" id="35595844"/>
<dbReference type="PANTHER" id="PTHR42085">
    <property type="entry name" value="F-BOX DOMAIN-CONTAINING PROTEIN"/>
    <property type="match status" value="1"/>
</dbReference>
<dbReference type="Proteomes" id="UP000225277">
    <property type="component" value="Unassembled WGS sequence"/>
</dbReference>